<dbReference type="Pfam" id="PF03795">
    <property type="entry name" value="YCII"/>
    <property type="match status" value="1"/>
</dbReference>
<dbReference type="NCBIfam" id="NF009508">
    <property type="entry name" value="PRK12866.1"/>
    <property type="match status" value="1"/>
</dbReference>
<dbReference type="Gene3D" id="3.30.70.1060">
    <property type="entry name" value="Dimeric alpha+beta barrel"/>
    <property type="match status" value="1"/>
</dbReference>
<dbReference type="InterPro" id="IPR051807">
    <property type="entry name" value="Sec-metab_biosynth-assoc"/>
</dbReference>
<comment type="similarity">
    <text evidence="1">Belongs to the YciI family.</text>
</comment>
<dbReference type="EMBL" id="FZQA01000004">
    <property type="protein sequence ID" value="SNT74192.1"/>
    <property type="molecule type" value="Genomic_DNA"/>
</dbReference>
<dbReference type="AlphaFoldDB" id="A0A239PW68"/>
<dbReference type="InterPro" id="IPR005545">
    <property type="entry name" value="YCII"/>
</dbReference>
<evidence type="ECO:0000313" key="4">
    <source>
        <dbReference type="Proteomes" id="UP000198346"/>
    </source>
</evidence>
<sequence length="100" mass="11078">MAERHFILFYETAPDYLDRRPAFRAEHLKLARQAHARGALVLAGAFADPPDGAALVFKGADRSVAEDFARADPYVKNGLVVRWRVREWTTVVGDGALNPA</sequence>
<protein>
    <recommendedName>
        <fullName evidence="2">YCII-related domain-containing protein</fullName>
    </recommendedName>
</protein>
<dbReference type="Proteomes" id="UP000198346">
    <property type="component" value="Unassembled WGS sequence"/>
</dbReference>
<evidence type="ECO:0000256" key="1">
    <source>
        <dbReference type="ARBA" id="ARBA00007689"/>
    </source>
</evidence>
<organism evidence="3 4">
    <name type="scientific">Amphiplicatus metriothermophilus</name>
    <dbReference type="NCBI Taxonomy" id="1519374"/>
    <lineage>
        <taxon>Bacteria</taxon>
        <taxon>Pseudomonadati</taxon>
        <taxon>Pseudomonadota</taxon>
        <taxon>Alphaproteobacteria</taxon>
        <taxon>Parvularculales</taxon>
        <taxon>Parvularculaceae</taxon>
        <taxon>Amphiplicatus</taxon>
    </lineage>
</organism>
<reference evidence="3 4" key="1">
    <citation type="submission" date="2017-07" db="EMBL/GenBank/DDBJ databases">
        <authorList>
            <person name="Sun Z.S."/>
            <person name="Albrecht U."/>
            <person name="Echele G."/>
            <person name="Lee C.C."/>
        </authorList>
    </citation>
    <scope>NUCLEOTIDE SEQUENCE [LARGE SCALE GENOMIC DNA]</scope>
    <source>
        <strain evidence="3 4">CGMCC 1.12710</strain>
    </source>
</reference>
<dbReference type="OrthoDB" id="2293521at2"/>
<dbReference type="PANTHER" id="PTHR33606">
    <property type="entry name" value="PROTEIN YCII"/>
    <property type="match status" value="1"/>
</dbReference>
<accession>A0A239PW68</accession>
<name>A0A239PW68_9PROT</name>
<dbReference type="PANTHER" id="PTHR33606:SF3">
    <property type="entry name" value="PROTEIN YCII"/>
    <property type="match status" value="1"/>
</dbReference>
<evidence type="ECO:0000259" key="2">
    <source>
        <dbReference type="Pfam" id="PF03795"/>
    </source>
</evidence>
<dbReference type="SUPFAM" id="SSF54909">
    <property type="entry name" value="Dimeric alpha+beta barrel"/>
    <property type="match status" value="1"/>
</dbReference>
<dbReference type="RefSeq" id="WP_089412564.1">
    <property type="nucleotide sequence ID" value="NZ_FZQA01000004.1"/>
</dbReference>
<gene>
    <name evidence="3" type="ORF">SAMN06297382_2101</name>
</gene>
<dbReference type="InterPro" id="IPR011008">
    <property type="entry name" value="Dimeric_a/b-barrel"/>
</dbReference>
<proteinExistence type="inferred from homology"/>
<evidence type="ECO:0000313" key="3">
    <source>
        <dbReference type="EMBL" id="SNT74192.1"/>
    </source>
</evidence>
<keyword evidence="4" id="KW-1185">Reference proteome</keyword>
<feature type="domain" description="YCII-related" evidence="2">
    <location>
        <begin position="6"/>
        <end position="89"/>
    </location>
</feature>